<organism evidence="1 2">
    <name type="scientific">Brassica napus</name>
    <name type="common">Rape</name>
    <dbReference type="NCBI Taxonomy" id="3708"/>
    <lineage>
        <taxon>Eukaryota</taxon>
        <taxon>Viridiplantae</taxon>
        <taxon>Streptophyta</taxon>
        <taxon>Embryophyta</taxon>
        <taxon>Tracheophyta</taxon>
        <taxon>Spermatophyta</taxon>
        <taxon>Magnoliopsida</taxon>
        <taxon>eudicotyledons</taxon>
        <taxon>Gunneridae</taxon>
        <taxon>Pentapetalae</taxon>
        <taxon>rosids</taxon>
        <taxon>malvids</taxon>
        <taxon>Brassicales</taxon>
        <taxon>Brassicaceae</taxon>
        <taxon>Brassiceae</taxon>
        <taxon>Brassica</taxon>
    </lineage>
</organism>
<name>A0A078HBY9_BRANA</name>
<protein>
    <submittedName>
        <fullName evidence="1">BnaC03g59370D protein</fullName>
    </submittedName>
</protein>
<dbReference type="Proteomes" id="UP000028999">
    <property type="component" value="Unassembled WGS sequence"/>
</dbReference>
<gene>
    <name evidence="1" type="primary">BnaC03g59370D</name>
    <name evidence="1" type="ORF">GSBRNA2T00058232001</name>
</gene>
<dbReference type="EMBL" id="LK032349">
    <property type="protein sequence ID" value="CDY35286.1"/>
    <property type="molecule type" value="Genomic_DNA"/>
</dbReference>
<keyword evidence="2" id="KW-1185">Reference proteome</keyword>
<dbReference type="PaxDb" id="3708-A0A078HBY9"/>
<evidence type="ECO:0000313" key="2">
    <source>
        <dbReference type="Proteomes" id="UP000028999"/>
    </source>
</evidence>
<reference evidence="1 2" key="1">
    <citation type="journal article" date="2014" name="Science">
        <title>Plant genetics. Early allopolyploid evolution in the post-Neolithic Brassica napus oilseed genome.</title>
        <authorList>
            <person name="Chalhoub B."/>
            <person name="Denoeud F."/>
            <person name="Liu S."/>
            <person name="Parkin I.A."/>
            <person name="Tang H."/>
            <person name="Wang X."/>
            <person name="Chiquet J."/>
            <person name="Belcram H."/>
            <person name="Tong C."/>
            <person name="Samans B."/>
            <person name="Correa M."/>
            <person name="Da Silva C."/>
            <person name="Just J."/>
            <person name="Falentin C."/>
            <person name="Koh C.S."/>
            <person name="Le Clainche I."/>
            <person name="Bernard M."/>
            <person name="Bento P."/>
            <person name="Noel B."/>
            <person name="Labadie K."/>
            <person name="Alberti A."/>
            <person name="Charles M."/>
            <person name="Arnaud D."/>
            <person name="Guo H."/>
            <person name="Daviaud C."/>
            <person name="Alamery S."/>
            <person name="Jabbari K."/>
            <person name="Zhao M."/>
            <person name="Edger P.P."/>
            <person name="Chelaifa H."/>
            <person name="Tack D."/>
            <person name="Lassalle G."/>
            <person name="Mestiri I."/>
            <person name="Schnel N."/>
            <person name="Le Paslier M.C."/>
            <person name="Fan G."/>
            <person name="Renault V."/>
            <person name="Bayer P.E."/>
            <person name="Golicz A.A."/>
            <person name="Manoli S."/>
            <person name="Lee T.H."/>
            <person name="Thi V.H."/>
            <person name="Chalabi S."/>
            <person name="Hu Q."/>
            <person name="Fan C."/>
            <person name="Tollenaere R."/>
            <person name="Lu Y."/>
            <person name="Battail C."/>
            <person name="Shen J."/>
            <person name="Sidebottom C.H."/>
            <person name="Wang X."/>
            <person name="Canaguier A."/>
            <person name="Chauveau A."/>
            <person name="Berard A."/>
            <person name="Deniot G."/>
            <person name="Guan M."/>
            <person name="Liu Z."/>
            <person name="Sun F."/>
            <person name="Lim Y.P."/>
            <person name="Lyons E."/>
            <person name="Town C.D."/>
            <person name="Bancroft I."/>
            <person name="Wang X."/>
            <person name="Meng J."/>
            <person name="Ma J."/>
            <person name="Pires J.C."/>
            <person name="King G.J."/>
            <person name="Brunel D."/>
            <person name="Delourme R."/>
            <person name="Renard M."/>
            <person name="Aury J.M."/>
            <person name="Adams K.L."/>
            <person name="Batley J."/>
            <person name="Snowdon R.J."/>
            <person name="Tost J."/>
            <person name="Edwards D."/>
            <person name="Zhou Y."/>
            <person name="Hua W."/>
            <person name="Sharpe A.G."/>
            <person name="Paterson A.H."/>
            <person name="Guan C."/>
            <person name="Wincker P."/>
        </authorList>
    </citation>
    <scope>NUCLEOTIDE SEQUENCE [LARGE SCALE GENOMIC DNA]</scope>
    <source>
        <strain evidence="2">cv. Darmor-bzh</strain>
    </source>
</reference>
<evidence type="ECO:0000313" key="1">
    <source>
        <dbReference type="EMBL" id="CDY35286.1"/>
    </source>
</evidence>
<sequence length="12" mass="1452">MRFTKSNDHKTS</sequence>
<proteinExistence type="predicted"/>
<accession>A0A078HBY9</accession>